<evidence type="ECO:0000256" key="1">
    <source>
        <dbReference type="SAM" id="Phobius"/>
    </source>
</evidence>
<evidence type="ECO:0000313" key="2">
    <source>
        <dbReference type="EMBL" id="OAD66146.1"/>
    </source>
</evidence>
<protein>
    <submittedName>
        <fullName evidence="2">Uncharacterized protein</fullName>
    </submittedName>
</protein>
<dbReference type="GeneID" id="28998392"/>
<organism evidence="2 3">
    <name type="scientific">Phycomyces blakesleeanus (strain ATCC 8743b / DSM 1359 / FGSC 10004 / NBRC 33097 / NRRL 1555)</name>
    <dbReference type="NCBI Taxonomy" id="763407"/>
    <lineage>
        <taxon>Eukaryota</taxon>
        <taxon>Fungi</taxon>
        <taxon>Fungi incertae sedis</taxon>
        <taxon>Mucoromycota</taxon>
        <taxon>Mucoromycotina</taxon>
        <taxon>Mucoromycetes</taxon>
        <taxon>Mucorales</taxon>
        <taxon>Phycomycetaceae</taxon>
        <taxon>Phycomyces</taxon>
    </lineage>
</organism>
<dbReference type="RefSeq" id="XP_018284186.1">
    <property type="nucleotide sequence ID" value="XM_018437486.1"/>
</dbReference>
<sequence length="372" mass="41584">MSEKLEIVAESSFSLTRSPSLKEPFGFCCRNRIRFVVVPPELLFAALGLLQHTAWALMRSKSLPTRRCQWSPRQQGTIWKCLQQFVGSLIEVYLNPLQIVFGIFCRPLQFPVIEAFKVDGQSFLLGAVSSVEVAANNDEVVDSKMPSIGFGNIIGMAKLCIWVQGHWRAGALSGRKVSVTKRISISFVSQASITFTNLGRSPLVLNKPIFSLFMGCGDWRFGRFYAVHVVGWGYEGGGAGDFSALQVVRDCSLRDLYPSLFGREMADDTVTKVLGFFCSNLDGLFLQLGICDHVCCGWVKVPQWDNLDFSKQCNEFFTELSIYEEGDMTTNILQRSMTLFAGFPSIPLHMAYPCAMYFIIGTALIELYNKLV</sequence>
<dbReference type="EMBL" id="KV441005">
    <property type="protein sequence ID" value="OAD66146.1"/>
    <property type="molecule type" value="Genomic_DNA"/>
</dbReference>
<proteinExistence type="predicted"/>
<evidence type="ECO:0000313" key="3">
    <source>
        <dbReference type="Proteomes" id="UP000077315"/>
    </source>
</evidence>
<keyword evidence="3" id="KW-1185">Reference proteome</keyword>
<dbReference type="InParanoid" id="A0A167JJX9"/>
<keyword evidence="1" id="KW-1133">Transmembrane helix</keyword>
<keyword evidence="1" id="KW-0812">Transmembrane</keyword>
<gene>
    <name evidence="2" type="ORF">PHYBLDRAFT_175442</name>
</gene>
<reference evidence="3" key="1">
    <citation type="submission" date="2015-06" db="EMBL/GenBank/DDBJ databases">
        <title>Expansion of signal transduction pathways in fungi by whole-genome duplication.</title>
        <authorList>
            <consortium name="DOE Joint Genome Institute"/>
            <person name="Corrochano L.M."/>
            <person name="Kuo A."/>
            <person name="Marcet-Houben M."/>
            <person name="Polaino S."/>
            <person name="Salamov A."/>
            <person name="Villalobos J.M."/>
            <person name="Alvarez M.I."/>
            <person name="Avalos J."/>
            <person name="Benito E.P."/>
            <person name="Benoit I."/>
            <person name="Burger G."/>
            <person name="Camino L.P."/>
            <person name="Canovas D."/>
            <person name="Cerda-Olmedo E."/>
            <person name="Cheng J.-F."/>
            <person name="Dominguez A."/>
            <person name="Elias M."/>
            <person name="Eslava A.P."/>
            <person name="Glaser F."/>
            <person name="Grimwood J."/>
            <person name="Gutierrez G."/>
            <person name="Heitman J."/>
            <person name="Henrissat B."/>
            <person name="Iturriaga E.A."/>
            <person name="Lang B.F."/>
            <person name="Lavin J.L."/>
            <person name="Lee S."/>
            <person name="Li W."/>
            <person name="Lindquist E."/>
            <person name="Lopez-Garcia S."/>
            <person name="Luque E.M."/>
            <person name="Marcos A.T."/>
            <person name="Martin J."/>
            <person name="McCluskey K."/>
            <person name="Medina H.R."/>
            <person name="Miralles-Duran A."/>
            <person name="Miyazaki A."/>
            <person name="Munoz-Torres E."/>
            <person name="Oguiza J.A."/>
            <person name="Ohm R."/>
            <person name="Olmedo M."/>
            <person name="Orejas M."/>
            <person name="Ortiz-Castellanos L."/>
            <person name="Pisabarro A.G."/>
            <person name="Rodriguez-Romero J."/>
            <person name="Ruiz-Herrera J."/>
            <person name="Ruiz-Vazquez R."/>
            <person name="Sanz C."/>
            <person name="Schackwitz W."/>
            <person name="Schmutz J."/>
            <person name="Shahriari M."/>
            <person name="Shelest E."/>
            <person name="Silva-Franco F."/>
            <person name="Soanes D."/>
            <person name="Syed K."/>
            <person name="Tagua V.G."/>
            <person name="Talbot N.J."/>
            <person name="Thon M."/>
            <person name="De vries R.P."/>
            <person name="Wiebenga A."/>
            <person name="Yadav J.S."/>
            <person name="Braun E.L."/>
            <person name="Baker S."/>
            <person name="Garre V."/>
            <person name="Horwitz B."/>
            <person name="Torres-Martinez S."/>
            <person name="Idnurm A."/>
            <person name="Herrera-Estrella A."/>
            <person name="Gabaldon T."/>
            <person name="Grigoriev I.V."/>
        </authorList>
    </citation>
    <scope>NUCLEOTIDE SEQUENCE [LARGE SCALE GENOMIC DNA]</scope>
    <source>
        <strain evidence="3">NRRL 1555(-)</strain>
    </source>
</reference>
<name>A0A167JJX9_PHYB8</name>
<feature type="transmembrane region" description="Helical" evidence="1">
    <location>
        <begin position="350"/>
        <end position="368"/>
    </location>
</feature>
<dbReference type="VEuPathDB" id="FungiDB:PHYBLDRAFT_175442"/>
<accession>A0A167JJX9</accession>
<dbReference type="AlphaFoldDB" id="A0A167JJX9"/>
<keyword evidence="1" id="KW-0472">Membrane</keyword>
<dbReference type="Proteomes" id="UP000077315">
    <property type="component" value="Unassembled WGS sequence"/>
</dbReference>